<dbReference type="SUPFAM" id="SSF82199">
    <property type="entry name" value="SET domain"/>
    <property type="match status" value="1"/>
</dbReference>
<dbReference type="InterPro" id="IPR007728">
    <property type="entry name" value="Pre-SET_dom"/>
</dbReference>
<dbReference type="SMART" id="SM00333">
    <property type="entry name" value="TUDOR"/>
    <property type="match status" value="2"/>
</dbReference>
<dbReference type="Proteomes" id="UP001652740">
    <property type="component" value="Unplaced"/>
</dbReference>
<dbReference type="InterPro" id="IPR003616">
    <property type="entry name" value="Post-SET_dom"/>
</dbReference>
<dbReference type="FunCoup" id="A0A6J1WIY2">
    <property type="interactions" value="1375"/>
</dbReference>
<dbReference type="Pfam" id="PF01429">
    <property type="entry name" value="MBD"/>
    <property type="match status" value="1"/>
</dbReference>
<evidence type="ECO:0000256" key="4">
    <source>
        <dbReference type="ARBA" id="ARBA00022491"/>
    </source>
</evidence>
<feature type="region of interest" description="Disordered" evidence="17">
    <location>
        <begin position="346"/>
        <end position="386"/>
    </location>
</feature>
<evidence type="ECO:0000256" key="9">
    <source>
        <dbReference type="ARBA" id="ARBA00022737"/>
    </source>
</evidence>
<reference evidence="23" key="1">
    <citation type="submission" date="2025-08" db="UniProtKB">
        <authorList>
            <consortium name="RefSeq"/>
        </authorList>
    </citation>
    <scope>IDENTIFICATION</scope>
    <source>
        <tissue evidence="23">Whole larvae</tissue>
    </source>
</reference>
<accession>A0A6J1WIY2</accession>
<dbReference type="PANTHER" id="PTHR46024:SF1">
    <property type="entry name" value="HISTONE-LYSINE N-METHYLTRANSFERASE EGGLESS"/>
    <property type="match status" value="1"/>
</dbReference>
<keyword evidence="7" id="KW-0949">S-adenosyl-L-methionine</keyword>
<dbReference type="SUPFAM" id="SSF63748">
    <property type="entry name" value="Tudor/PWWP/MBT"/>
    <property type="match status" value="1"/>
</dbReference>
<evidence type="ECO:0000313" key="23">
    <source>
        <dbReference type="RefSeq" id="XP_026754476.1"/>
    </source>
</evidence>
<dbReference type="CDD" id="cd20382">
    <property type="entry name" value="Tudor_SETDB1_rpt1"/>
    <property type="match status" value="1"/>
</dbReference>
<keyword evidence="14" id="KW-0804">Transcription</keyword>
<sequence>MSSETHHTEQSIKNDNIEDLNILNEVEKLLPDSTKSTSTIKVSDNSDQVSEETASQDLDIERDKNQLDVITDEDDFNSDDIELRWDDDDEIDEEAILNDTPSKVTNDSKVVNESELIEGNTMVEINRKVVLNSPIESTTMDSNIYEDKLNPMNVNINKEFSKKDKEYVLAKTSNNSENLSVDLVEHKDKEINEMTSSIKINTTKDNCNIDIDNVSQVPAQITNTNEADITDTALENTYEKNNKCHETSFGIIEKLNIQNEADKCINTLKKQIKPTESITHKDRKMDVDEKSELEDFTEKNNLLSSTINESFQNDSEYKTNVEHGLNKPDVMLEIPTQELIDFMNDDNFSQSDISGESDSTKEKSVNSEYDGKVEKEKTSALVSDSEQVETVDQQKLDICEKDVSDPKLCSSIVNVDHQLDENKDKPKDTIESQTDMGIIEKDNKIESEHSNLQIVNENNELETNSIKMKTIENMENKEGMERSLFAPEKQFLCNEGKSDPPHLTLSVADEQLSKTIVLSSTGAEKIESSSMSIVDTESDTSKLNEKSKIIKTSDLTSQAPLTQDNQSNIDDVNAVQPSTSVELSTDAQLQQSALDKMVVVPEVTDSLGLLAESSRVMEDDEEVEEDDDGDDDEDFDQDDESSNQMTAEHSEDSNAQQSEHDAKDNDEKDLESPEVKTADFGFPVTDDAGIDKDMEIDEVECEDVDLSTEVNIADDNIETTENVLPEPDSEPMKLEMEEPSETAVESPENTQTVEASCSFVNQDKETKEKSPILESLLLKDDTKEKEEVEKNTNSPSKAKKLEISKQRHILNIVELEESSDDDVQEIKKESKEQSLEQKPSSTDKVTSVNIPNDIEVMCTSGGGTSEIVSKEGEVVISGIPKPQPLKLARLNTSEVSIKTTSTPTESTLVIPETKPIKDEEEKPKLGIEIFNLDSDEEEDAAVAAPKEEPLAPPSETAKQVTTHTGKICETNKCINYACKSTRGVTYFHADAATIAYYDAARKRKPTVCQNCANVVTERTQKLINGIKEFTPLLELDMTRVSQELVEISDSDSEDEADVGEEIKETVGEAGAKLLEEHLADVINNTWKKYKLDQRLTETEEELKKQLSILEEEGKEIDTLLNECQRATDKLRGELYATFEVDRHELTPLVIFDTPNNLYITTESSTENNATTRDGRQKRRLSSASDPISKRPAIPLGYTPLEATPAAAAVSASATVSTDTKPQEIKSAAIDSSKIDDDKDISVVKLSAESAPSDLPPPGECSRPPLRVGMTVYAMRNVFGSWSLAKITECQPRSSVHQFTVCRVKFENRTKNLCRTTTARCLAYYDPADCRLTIGTRVIALFKGNQMKKDSFYSGVIAEIPNPVNSYRYLVFFDDGYAQYVRHADARPVCEASPLVWEEVHPFSREFVHQYLAAYPERPMVRLHAGQSLKTEWNGRWWASRVIKVDASLVQVHFEEDNRTEWIYRGSTRLAPLYLELQAAERHRARPLPRSKQVKTNMPYVEYTRSDENKTTEGVAQAQEEMRRQRAVAKKSTTPASQQPPPVAATNLDSVTSRVVYYTPKNAVKPYKMVPHSCGPKCKRTDVLALKDLRTYNPLAKPLLSGWERQIVRYKGHKEVMYRAPCGRRLRGPRELHAYLSRVGSELPVDLFDFAPNTHCLAEFVLNKCLVGKKDLSHGKENVPVPCVNYYDDSLPEFCSYNTERTPTAGVPLNLDPEFLCGCDCTDDCQDKTKCACWKMTLEGARTIGLDGPNVGYVYKRLPEPLPSGIYECNSRCKCKPTCLNRVAQHPLQLKLQVFKTLNRGWGIRALNDVPKGSFLCVYAGNLLTDATANLDGLNEGDEYLAELDYIEVVEQMKEGYEEDIPEADKKLDKEADNCDEEQSSSSDDEINKREEKEDDDFQPGHIGLGVQEFNKRLRIRDKDKKDKEKLKAEKEKEKIVEKEKENEDDCITISDDDEVREPSRFMAQAGMKSNEFVPKYRSVRSLFGEDEACYIMDAKVQGNIGRYLNHSCTPNVFVQNVFVDTHDPRFPWVAFFALSHIRAGTELTWNYNYDVGSVPGKVLYCYCGAPNCRGRLL</sequence>
<dbReference type="InterPro" id="IPR041291">
    <property type="entry name" value="TUDOR_5"/>
</dbReference>
<dbReference type="Gene3D" id="2.30.30.140">
    <property type="match status" value="2"/>
</dbReference>
<evidence type="ECO:0000313" key="22">
    <source>
        <dbReference type="Proteomes" id="UP001652740"/>
    </source>
</evidence>
<organism evidence="22 23">
    <name type="scientific">Galleria mellonella</name>
    <name type="common">Greater wax moth</name>
    <dbReference type="NCBI Taxonomy" id="7137"/>
    <lineage>
        <taxon>Eukaryota</taxon>
        <taxon>Metazoa</taxon>
        <taxon>Ecdysozoa</taxon>
        <taxon>Arthropoda</taxon>
        <taxon>Hexapoda</taxon>
        <taxon>Insecta</taxon>
        <taxon>Pterygota</taxon>
        <taxon>Neoptera</taxon>
        <taxon>Endopterygota</taxon>
        <taxon>Lepidoptera</taxon>
        <taxon>Glossata</taxon>
        <taxon>Ditrysia</taxon>
        <taxon>Pyraloidea</taxon>
        <taxon>Pyralidae</taxon>
        <taxon>Galleriinae</taxon>
        <taxon>Galleria</taxon>
    </lineage>
</organism>
<dbReference type="InterPro" id="IPR046341">
    <property type="entry name" value="SET_dom_sf"/>
</dbReference>
<dbReference type="InterPro" id="IPR001214">
    <property type="entry name" value="SET_dom"/>
</dbReference>
<dbReference type="InterPro" id="IPR002999">
    <property type="entry name" value="Tudor"/>
</dbReference>
<feature type="compositionally biased region" description="Low complexity" evidence="17">
    <location>
        <begin position="1161"/>
        <end position="1171"/>
    </location>
</feature>
<keyword evidence="5" id="KW-0489">Methyltransferase</keyword>
<dbReference type="CDD" id="cd10517">
    <property type="entry name" value="SET_SETDB1"/>
    <property type="match status" value="1"/>
</dbReference>
<evidence type="ECO:0000256" key="13">
    <source>
        <dbReference type="ARBA" id="ARBA00023054"/>
    </source>
</evidence>
<dbReference type="InterPro" id="IPR016177">
    <property type="entry name" value="DNA-bd_dom_sf"/>
</dbReference>
<dbReference type="OrthoDB" id="5792673at2759"/>
<dbReference type="GeneID" id="113514571"/>
<dbReference type="PROSITE" id="PS50868">
    <property type="entry name" value="POST_SET"/>
    <property type="match status" value="1"/>
</dbReference>
<feature type="region of interest" description="Disordered" evidence="17">
    <location>
        <begin position="1161"/>
        <end position="1196"/>
    </location>
</feature>
<dbReference type="PROSITE" id="PS50982">
    <property type="entry name" value="MBD"/>
    <property type="match status" value="1"/>
</dbReference>
<dbReference type="SMART" id="SM00391">
    <property type="entry name" value="MBD"/>
    <property type="match status" value="1"/>
</dbReference>
<evidence type="ECO:0000259" key="20">
    <source>
        <dbReference type="PROSITE" id="PS50868"/>
    </source>
</evidence>
<dbReference type="Pfam" id="PF18358">
    <property type="entry name" value="Tudor_4"/>
    <property type="match status" value="1"/>
</dbReference>
<feature type="domain" description="MBD" evidence="21">
    <location>
        <begin position="1588"/>
        <end position="1654"/>
    </location>
</feature>
<evidence type="ECO:0000256" key="3">
    <source>
        <dbReference type="ARBA" id="ARBA00022454"/>
    </source>
</evidence>
<feature type="compositionally biased region" description="Acidic residues" evidence="17">
    <location>
        <begin position="1873"/>
        <end position="1884"/>
    </location>
</feature>
<feature type="domain" description="Post-SET" evidence="20">
    <location>
        <begin position="2057"/>
        <end position="2073"/>
    </location>
</feature>
<evidence type="ECO:0000256" key="11">
    <source>
        <dbReference type="ARBA" id="ARBA00022853"/>
    </source>
</evidence>
<feature type="region of interest" description="Disordered" evidence="17">
    <location>
        <begin position="815"/>
        <end position="849"/>
    </location>
</feature>
<comment type="subcellular location">
    <subcellularLocation>
        <location evidence="2">Chromosome</location>
    </subcellularLocation>
    <subcellularLocation>
        <location evidence="1">Nucleus</location>
    </subcellularLocation>
</comment>
<feature type="compositionally biased region" description="Basic and acidic residues" evidence="17">
    <location>
        <begin position="762"/>
        <end position="790"/>
    </location>
</feature>
<feature type="region of interest" description="Disordered" evidence="17">
    <location>
        <begin position="937"/>
        <end position="958"/>
    </location>
</feature>
<feature type="region of interest" description="Disordered" evidence="17">
    <location>
        <begin position="34"/>
        <end position="55"/>
    </location>
</feature>
<dbReference type="InterPro" id="IPR001739">
    <property type="entry name" value="Methyl_CpG_DNA-bd"/>
</dbReference>
<proteinExistence type="predicted"/>
<evidence type="ECO:0000256" key="12">
    <source>
        <dbReference type="ARBA" id="ARBA00023015"/>
    </source>
</evidence>
<keyword evidence="22" id="KW-1185">Reference proteome</keyword>
<feature type="compositionally biased region" description="Polar residues" evidence="17">
    <location>
        <begin position="346"/>
        <end position="357"/>
    </location>
</feature>
<keyword evidence="9" id="KW-0677">Repeat</keyword>
<dbReference type="PANTHER" id="PTHR46024">
    <property type="entry name" value="HISTONE-LYSINE N-METHYLTRANSFERASE EGGLESS"/>
    <property type="match status" value="1"/>
</dbReference>
<dbReference type="GO" id="GO:0010629">
    <property type="term" value="P:negative regulation of gene expression"/>
    <property type="evidence" value="ECO:0007669"/>
    <property type="project" value="TreeGrafter"/>
</dbReference>
<evidence type="ECO:0000259" key="18">
    <source>
        <dbReference type="PROSITE" id="PS50280"/>
    </source>
</evidence>
<keyword evidence="4" id="KW-0678">Repressor</keyword>
<feature type="region of interest" description="Disordered" evidence="17">
    <location>
        <begin position="721"/>
        <end position="803"/>
    </location>
</feature>
<dbReference type="GO" id="GO:0046974">
    <property type="term" value="F:histone H3K9 methyltransferase activity"/>
    <property type="evidence" value="ECO:0007669"/>
    <property type="project" value="TreeGrafter"/>
</dbReference>
<dbReference type="SMART" id="SM00468">
    <property type="entry name" value="PreSET"/>
    <property type="match status" value="1"/>
</dbReference>
<feature type="compositionally biased region" description="Basic and acidic residues" evidence="17">
    <location>
        <begin position="824"/>
        <end position="835"/>
    </location>
</feature>
<keyword evidence="12" id="KW-0805">Transcription regulation</keyword>
<dbReference type="PROSITE" id="PS50867">
    <property type="entry name" value="PRE_SET"/>
    <property type="match status" value="1"/>
</dbReference>
<evidence type="ECO:0000256" key="2">
    <source>
        <dbReference type="ARBA" id="ARBA00004286"/>
    </source>
</evidence>
<feature type="coiled-coil region" evidence="16">
    <location>
        <begin position="1092"/>
        <end position="1129"/>
    </location>
</feature>
<name>A0A6J1WIY2_GALME</name>
<dbReference type="InterPro" id="IPR041292">
    <property type="entry name" value="Tudor_4"/>
</dbReference>
<dbReference type="Pfam" id="PF05033">
    <property type="entry name" value="Pre-SET"/>
    <property type="match status" value="1"/>
</dbReference>
<evidence type="ECO:0000256" key="6">
    <source>
        <dbReference type="ARBA" id="ARBA00022679"/>
    </source>
</evidence>
<keyword evidence="8" id="KW-0479">Metal-binding</keyword>
<dbReference type="InParanoid" id="A0A6J1WIY2"/>
<dbReference type="InterPro" id="IPR051516">
    <property type="entry name" value="SETDB_methyltransferase"/>
</dbReference>
<dbReference type="PROSITE" id="PS50280">
    <property type="entry name" value="SET"/>
    <property type="match status" value="1"/>
</dbReference>
<dbReference type="GO" id="GO:0070828">
    <property type="term" value="P:heterochromatin organization"/>
    <property type="evidence" value="ECO:0007669"/>
    <property type="project" value="TreeGrafter"/>
</dbReference>
<feature type="compositionally biased region" description="Basic and acidic residues" evidence="17">
    <location>
        <begin position="648"/>
        <end position="677"/>
    </location>
</feature>
<evidence type="ECO:0000256" key="17">
    <source>
        <dbReference type="SAM" id="MobiDB-lite"/>
    </source>
</evidence>
<evidence type="ECO:0000256" key="14">
    <source>
        <dbReference type="ARBA" id="ARBA00023163"/>
    </source>
</evidence>
<evidence type="ECO:0000256" key="10">
    <source>
        <dbReference type="ARBA" id="ARBA00022833"/>
    </source>
</evidence>
<dbReference type="GO" id="GO:0008270">
    <property type="term" value="F:zinc ion binding"/>
    <property type="evidence" value="ECO:0007669"/>
    <property type="project" value="InterPro"/>
</dbReference>
<dbReference type="Gene3D" id="3.30.890.10">
    <property type="entry name" value="Methyl-cpg-binding Protein 2, Chain A"/>
    <property type="match status" value="1"/>
</dbReference>
<dbReference type="KEGG" id="gmw:113514571"/>
<evidence type="ECO:0000259" key="19">
    <source>
        <dbReference type="PROSITE" id="PS50867"/>
    </source>
</evidence>
<dbReference type="Pfam" id="PF18359">
    <property type="entry name" value="Tudor_5"/>
    <property type="match status" value="1"/>
</dbReference>
<keyword evidence="13 16" id="KW-0175">Coiled coil</keyword>
<dbReference type="SMART" id="SM00317">
    <property type="entry name" value="SET"/>
    <property type="match status" value="1"/>
</dbReference>
<keyword evidence="10" id="KW-0862">Zinc</keyword>
<feature type="compositionally biased region" description="Acidic residues" evidence="17">
    <location>
        <begin position="618"/>
        <end position="641"/>
    </location>
</feature>
<feature type="domain" description="Pre-SET" evidence="19">
    <location>
        <begin position="1716"/>
        <end position="1786"/>
    </location>
</feature>
<gene>
    <name evidence="23" type="primary">LOC113514571</name>
</gene>
<dbReference type="CTD" id="37962"/>
<dbReference type="Pfam" id="PF00856">
    <property type="entry name" value="SET"/>
    <property type="match status" value="1"/>
</dbReference>
<feature type="compositionally biased region" description="Basic and acidic residues" evidence="17">
    <location>
        <begin position="358"/>
        <end position="378"/>
    </location>
</feature>
<feature type="region of interest" description="Disordered" evidence="17">
    <location>
        <begin position="610"/>
        <end position="692"/>
    </location>
</feature>
<feature type="compositionally biased region" description="Polar residues" evidence="17">
    <location>
        <begin position="747"/>
        <end position="761"/>
    </location>
</feature>
<evidence type="ECO:0000256" key="8">
    <source>
        <dbReference type="ARBA" id="ARBA00022723"/>
    </source>
</evidence>
<feature type="domain" description="SET" evidence="18">
    <location>
        <begin position="1789"/>
        <end position="2048"/>
    </location>
</feature>
<keyword evidence="6" id="KW-0808">Transferase</keyword>
<dbReference type="RefSeq" id="XP_026754476.1">
    <property type="nucleotide sequence ID" value="XM_026898675.3"/>
</dbReference>
<evidence type="ECO:0000256" key="1">
    <source>
        <dbReference type="ARBA" id="ARBA00004123"/>
    </source>
</evidence>
<dbReference type="SUPFAM" id="SSF54171">
    <property type="entry name" value="DNA-binding domain"/>
    <property type="match status" value="1"/>
</dbReference>
<dbReference type="Gene3D" id="2.170.270.10">
    <property type="entry name" value="SET domain"/>
    <property type="match status" value="2"/>
</dbReference>
<protein>
    <submittedName>
        <fullName evidence="23">Uncharacterized protein LOC113514571</fullName>
    </submittedName>
</protein>
<evidence type="ECO:0000256" key="16">
    <source>
        <dbReference type="SAM" id="Coils"/>
    </source>
</evidence>
<evidence type="ECO:0000256" key="5">
    <source>
        <dbReference type="ARBA" id="ARBA00022603"/>
    </source>
</evidence>
<evidence type="ECO:0000256" key="7">
    <source>
        <dbReference type="ARBA" id="ARBA00022691"/>
    </source>
</evidence>
<dbReference type="GO" id="GO:0032259">
    <property type="term" value="P:methylation"/>
    <property type="evidence" value="ECO:0007669"/>
    <property type="project" value="UniProtKB-KW"/>
</dbReference>
<dbReference type="GO" id="GO:0005694">
    <property type="term" value="C:chromosome"/>
    <property type="evidence" value="ECO:0007669"/>
    <property type="project" value="UniProtKB-SubCell"/>
</dbReference>
<dbReference type="GO" id="GO:0003677">
    <property type="term" value="F:DNA binding"/>
    <property type="evidence" value="ECO:0007669"/>
    <property type="project" value="InterPro"/>
</dbReference>
<feature type="region of interest" description="Disordered" evidence="17">
    <location>
        <begin position="1867"/>
        <end position="1903"/>
    </location>
</feature>
<dbReference type="CDD" id="cd21181">
    <property type="entry name" value="Tudor_SETDB1_rpt2"/>
    <property type="match status" value="1"/>
</dbReference>
<keyword evidence="15" id="KW-0539">Nucleus</keyword>
<dbReference type="GO" id="GO:0005634">
    <property type="term" value="C:nucleus"/>
    <property type="evidence" value="ECO:0007669"/>
    <property type="project" value="UniProtKB-SubCell"/>
</dbReference>
<keyword evidence="3" id="KW-0158">Chromosome</keyword>
<evidence type="ECO:0000259" key="21">
    <source>
        <dbReference type="PROSITE" id="PS50982"/>
    </source>
</evidence>
<evidence type="ECO:0000256" key="15">
    <source>
        <dbReference type="ARBA" id="ARBA00023242"/>
    </source>
</evidence>
<keyword evidence="11" id="KW-0156">Chromatin regulator</keyword>